<name>A0A0F9AQZ8_9ZZZZ</name>
<organism evidence="1">
    <name type="scientific">marine sediment metagenome</name>
    <dbReference type="NCBI Taxonomy" id="412755"/>
    <lineage>
        <taxon>unclassified sequences</taxon>
        <taxon>metagenomes</taxon>
        <taxon>ecological metagenomes</taxon>
    </lineage>
</organism>
<comment type="caution">
    <text evidence="1">The sequence shown here is derived from an EMBL/GenBank/DDBJ whole genome shotgun (WGS) entry which is preliminary data.</text>
</comment>
<dbReference type="AlphaFoldDB" id="A0A0F9AQZ8"/>
<dbReference type="EMBL" id="LAZR01056228">
    <property type="protein sequence ID" value="KKK74626.1"/>
    <property type="molecule type" value="Genomic_DNA"/>
</dbReference>
<gene>
    <name evidence="1" type="ORF">LCGC14_2881880</name>
</gene>
<sequence length="112" mass="12739">METKDEVAFNLGSNVLEIIGGLLGKANNYSLEGYNKLAFHTMRQITLIIDPKLSDGHRKILRLYENYFNKIVVTNSNEKLTTLYLKYQSYVMGLLQNGGYLVPSKIDKSSLF</sequence>
<evidence type="ECO:0000313" key="1">
    <source>
        <dbReference type="EMBL" id="KKK74626.1"/>
    </source>
</evidence>
<reference evidence="1" key="1">
    <citation type="journal article" date="2015" name="Nature">
        <title>Complex archaea that bridge the gap between prokaryotes and eukaryotes.</title>
        <authorList>
            <person name="Spang A."/>
            <person name="Saw J.H."/>
            <person name="Jorgensen S.L."/>
            <person name="Zaremba-Niedzwiedzka K."/>
            <person name="Martijn J."/>
            <person name="Lind A.E."/>
            <person name="van Eijk R."/>
            <person name="Schleper C."/>
            <person name="Guy L."/>
            <person name="Ettema T.J."/>
        </authorList>
    </citation>
    <scope>NUCLEOTIDE SEQUENCE</scope>
</reference>
<accession>A0A0F9AQZ8</accession>
<protein>
    <submittedName>
        <fullName evidence="1">Uncharacterized protein</fullName>
    </submittedName>
</protein>
<proteinExistence type="predicted"/>